<dbReference type="AlphaFoldDB" id="A0A0G0K8J3"/>
<evidence type="ECO:0000256" key="1">
    <source>
        <dbReference type="PROSITE-ProRule" id="PRU00464"/>
    </source>
</evidence>
<dbReference type="GO" id="GO:0009117">
    <property type="term" value="P:nucleotide metabolic process"/>
    <property type="evidence" value="ECO:0007669"/>
    <property type="project" value="TreeGrafter"/>
</dbReference>
<sequence>MAFLSIFPNTDGFTVVTSKKHLPSYAFDNNDKDLTNLLLATKKVAKLLDSYFDDVGRCGMFFEGFGVDHLHSKLFPMHGTANMHEWKPIESDIPEVFFGKYPGYLSSHNGKKADDKSLEELAKMIREKSIIQ</sequence>
<dbReference type="Gene3D" id="3.30.428.10">
    <property type="entry name" value="HIT-like"/>
    <property type="match status" value="1"/>
</dbReference>
<dbReference type="InterPro" id="IPR001310">
    <property type="entry name" value="Histidine_triad_HIT"/>
</dbReference>
<organism evidence="3 4">
    <name type="scientific">Candidatus Woesebacteria bacterium GW2011_GWB1_38_5</name>
    <dbReference type="NCBI Taxonomy" id="1618568"/>
    <lineage>
        <taxon>Bacteria</taxon>
        <taxon>Candidatus Woeseibacteriota</taxon>
    </lineage>
</organism>
<feature type="domain" description="HIT" evidence="2">
    <location>
        <begin position="1"/>
        <end position="85"/>
    </location>
</feature>
<name>A0A0G0K8J3_9BACT</name>
<comment type="caution">
    <text evidence="3">The sequence shown here is derived from an EMBL/GenBank/DDBJ whole genome shotgun (WGS) entry which is preliminary data.</text>
</comment>
<dbReference type="GO" id="GO:0003824">
    <property type="term" value="F:catalytic activity"/>
    <property type="evidence" value="ECO:0007669"/>
    <property type="project" value="InterPro"/>
</dbReference>
<dbReference type="PATRIC" id="fig|1618568.3.peg.203"/>
<dbReference type="EMBL" id="LBUY01000009">
    <property type="protein sequence ID" value="KKQ75122.1"/>
    <property type="molecule type" value="Genomic_DNA"/>
</dbReference>
<reference evidence="3 4" key="1">
    <citation type="journal article" date="2015" name="Nature">
        <title>rRNA introns, odd ribosomes, and small enigmatic genomes across a large radiation of phyla.</title>
        <authorList>
            <person name="Brown C.T."/>
            <person name="Hug L.A."/>
            <person name="Thomas B.C."/>
            <person name="Sharon I."/>
            <person name="Castelle C.J."/>
            <person name="Singh A."/>
            <person name="Wilkins M.J."/>
            <person name="Williams K.H."/>
            <person name="Banfield J.F."/>
        </authorList>
    </citation>
    <scope>NUCLEOTIDE SEQUENCE [LARGE SCALE GENOMIC DNA]</scope>
</reference>
<comment type="caution">
    <text evidence="1">Lacks conserved residue(s) required for the propagation of feature annotation.</text>
</comment>
<accession>A0A0G0K8J3</accession>
<evidence type="ECO:0000259" key="2">
    <source>
        <dbReference type="PROSITE" id="PS51084"/>
    </source>
</evidence>
<dbReference type="SUPFAM" id="SSF54197">
    <property type="entry name" value="HIT-like"/>
    <property type="match status" value="1"/>
</dbReference>
<gene>
    <name evidence="3" type="ORF">US95_C0009G0002</name>
</gene>
<dbReference type="InterPro" id="IPR011146">
    <property type="entry name" value="HIT-like"/>
</dbReference>
<dbReference type="InterPro" id="IPR036265">
    <property type="entry name" value="HIT-like_sf"/>
</dbReference>
<evidence type="ECO:0000313" key="4">
    <source>
        <dbReference type="Proteomes" id="UP000034738"/>
    </source>
</evidence>
<dbReference type="PANTHER" id="PTHR46648">
    <property type="entry name" value="HIT FAMILY PROTEIN 1"/>
    <property type="match status" value="1"/>
</dbReference>
<dbReference type="PANTHER" id="PTHR46648:SF1">
    <property type="entry name" value="ADENOSINE 5'-MONOPHOSPHORAMIDASE HNT1"/>
    <property type="match status" value="1"/>
</dbReference>
<proteinExistence type="predicted"/>
<dbReference type="PROSITE" id="PS51084">
    <property type="entry name" value="HIT_2"/>
    <property type="match status" value="1"/>
</dbReference>
<dbReference type="Proteomes" id="UP000034738">
    <property type="component" value="Unassembled WGS sequence"/>
</dbReference>
<protein>
    <submittedName>
        <fullName evidence="3">Histidine triad domain protein</fullName>
    </submittedName>
</protein>
<evidence type="ECO:0000313" key="3">
    <source>
        <dbReference type="EMBL" id="KKQ75122.1"/>
    </source>
</evidence>